<dbReference type="SUPFAM" id="SSF52172">
    <property type="entry name" value="CheY-like"/>
    <property type="match status" value="1"/>
</dbReference>
<keyword evidence="2" id="KW-0067">ATP-binding</keyword>
<evidence type="ECO:0000256" key="3">
    <source>
        <dbReference type="PROSITE-ProRule" id="PRU00169"/>
    </source>
</evidence>
<organism evidence="6 7">
    <name type="scientific">Aureispira anguillae</name>
    <dbReference type="NCBI Taxonomy" id="2864201"/>
    <lineage>
        <taxon>Bacteria</taxon>
        <taxon>Pseudomonadati</taxon>
        <taxon>Bacteroidota</taxon>
        <taxon>Saprospiria</taxon>
        <taxon>Saprospirales</taxon>
        <taxon>Saprospiraceae</taxon>
        <taxon>Aureispira</taxon>
    </lineage>
</organism>
<reference evidence="6" key="1">
    <citation type="submission" date="2022-09" db="EMBL/GenBank/DDBJ databases">
        <title>Aureispira anguillicida sp. nov., isolated from Leptocephalus of Japanese eel Anguilla japonica.</title>
        <authorList>
            <person name="Yuasa K."/>
            <person name="Mekata T."/>
            <person name="Ikunari K."/>
        </authorList>
    </citation>
    <scope>NUCLEOTIDE SEQUENCE</scope>
    <source>
        <strain evidence="6">EL160426</strain>
    </source>
</reference>
<dbReference type="Pfam" id="PF00072">
    <property type="entry name" value="Response_reg"/>
    <property type="match status" value="1"/>
</dbReference>
<keyword evidence="7" id="KW-1185">Reference proteome</keyword>
<dbReference type="AlphaFoldDB" id="A0A915YLQ4"/>
<dbReference type="SMART" id="SM00382">
    <property type="entry name" value="AAA"/>
    <property type="match status" value="1"/>
</dbReference>
<dbReference type="Gene3D" id="1.10.8.60">
    <property type="match status" value="1"/>
</dbReference>
<keyword evidence="3" id="KW-0597">Phosphoprotein</keyword>
<dbReference type="EMBL" id="AP026867">
    <property type="protein sequence ID" value="BDS15538.1"/>
    <property type="molecule type" value="Genomic_DNA"/>
</dbReference>
<dbReference type="Gene3D" id="3.40.50.300">
    <property type="entry name" value="P-loop containing nucleotide triphosphate hydrolases"/>
    <property type="match status" value="1"/>
</dbReference>
<dbReference type="PANTHER" id="PTHR32071">
    <property type="entry name" value="TRANSCRIPTIONAL REGULATORY PROTEIN"/>
    <property type="match status" value="1"/>
</dbReference>
<dbReference type="Proteomes" id="UP001060919">
    <property type="component" value="Chromosome"/>
</dbReference>
<dbReference type="InterPro" id="IPR002078">
    <property type="entry name" value="Sigma_54_int"/>
</dbReference>
<dbReference type="InterPro" id="IPR027417">
    <property type="entry name" value="P-loop_NTPase"/>
</dbReference>
<dbReference type="PANTHER" id="PTHR32071:SF57">
    <property type="entry name" value="C4-DICARBOXYLATE TRANSPORT TRANSCRIPTIONAL REGULATORY PROTEIN DCTD"/>
    <property type="match status" value="1"/>
</dbReference>
<sequence length="463" mass="52999">MKRYNYKRRQAIRIFVVEDEPMYCKMVKYTMELNPDHEVYVFETGQACIEQLHLNPTIVSIDYSLPDMNGEELLKKIHNYDKNIRVIVLSGQGDIATAINLLRQGASDYLTKDNETQERLLNSVNLLKENSSLIEEVSQLKEELSEKYQFGNMLIGTSDAMKHIFNLLERAVENEITVSITGETGTGKEVVAKTIHYNSSRKKAKFVAVNMSAIPRDLLESELFGHEKGAFTGAIARKQGKFELADKGTLFLDEIGDMDISLQAKLLRAIQEREIVRVGGAEPVKFNARIIVATHKNLAEEVQKGNFREDLYYRILGLPIELPPLKEREGDILILAQYFLENFKKANPKRNTLQLSSEAKNKLMNYNYPGNVRELKSIIELAAVLTVGKRIEGSSIQFRSPQKTMDLLDGELTIKEYVNKIVYHYLKKYRNVMVVAKKLDIGKSTIYKMLKEDRELSELVKKY</sequence>
<dbReference type="InterPro" id="IPR025943">
    <property type="entry name" value="Sigma_54_int_dom_ATP-bd_2"/>
</dbReference>
<dbReference type="RefSeq" id="WP_264790682.1">
    <property type="nucleotide sequence ID" value="NZ_AP026867.1"/>
</dbReference>
<dbReference type="InterPro" id="IPR011006">
    <property type="entry name" value="CheY-like_superfamily"/>
</dbReference>
<feature type="domain" description="Response regulatory" evidence="5">
    <location>
        <begin position="13"/>
        <end position="127"/>
    </location>
</feature>
<dbReference type="SMART" id="SM00448">
    <property type="entry name" value="REC"/>
    <property type="match status" value="1"/>
</dbReference>
<dbReference type="FunFam" id="3.40.50.300:FF:000006">
    <property type="entry name" value="DNA-binding transcriptional regulator NtrC"/>
    <property type="match status" value="1"/>
</dbReference>
<dbReference type="GO" id="GO:0006355">
    <property type="term" value="P:regulation of DNA-templated transcription"/>
    <property type="evidence" value="ECO:0007669"/>
    <property type="project" value="InterPro"/>
</dbReference>
<feature type="domain" description="Sigma-54 factor interaction" evidence="4">
    <location>
        <begin position="154"/>
        <end position="384"/>
    </location>
</feature>
<dbReference type="InterPro" id="IPR001789">
    <property type="entry name" value="Sig_transdc_resp-reg_receiver"/>
</dbReference>
<dbReference type="PROSITE" id="PS00676">
    <property type="entry name" value="SIGMA54_INTERACT_2"/>
    <property type="match status" value="1"/>
</dbReference>
<dbReference type="GO" id="GO:0005524">
    <property type="term" value="F:ATP binding"/>
    <property type="evidence" value="ECO:0007669"/>
    <property type="project" value="UniProtKB-KW"/>
</dbReference>
<evidence type="ECO:0000256" key="1">
    <source>
        <dbReference type="ARBA" id="ARBA00022741"/>
    </source>
</evidence>
<dbReference type="PROSITE" id="PS50110">
    <property type="entry name" value="RESPONSE_REGULATORY"/>
    <property type="match status" value="1"/>
</dbReference>
<evidence type="ECO:0000256" key="2">
    <source>
        <dbReference type="ARBA" id="ARBA00022840"/>
    </source>
</evidence>
<dbReference type="PROSITE" id="PS50045">
    <property type="entry name" value="SIGMA54_INTERACT_4"/>
    <property type="match status" value="1"/>
</dbReference>
<dbReference type="GO" id="GO:0000160">
    <property type="term" value="P:phosphorelay signal transduction system"/>
    <property type="evidence" value="ECO:0007669"/>
    <property type="project" value="InterPro"/>
</dbReference>
<dbReference type="Pfam" id="PF25601">
    <property type="entry name" value="AAA_lid_14"/>
    <property type="match status" value="1"/>
</dbReference>
<keyword evidence="1" id="KW-0547">Nucleotide-binding</keyword>
<dbReference type="SUPFAM" id="SSF52540">
    <property type="entry name" value="P-loop containing nucleoside triphosphate hydrolases"/>
    <property type="match status" value="1"/>
</dbReference>
<evidence type="ECO:0000259" key="5">
    <source>
        <dbReference type="PROSITE" id="PS50110"/>
    </source>
</evidence>
<evidence type="ECO:0000313" key="7">
    <source>
        <dbReference type="Proteomes" id="UP001060919"/>
    </source>
</evidence>
<dbReference type="Pfam" id="PF00158">
    <property type="entry name" value="Sigma54_activat"/>
    <property type="match status" value="1"/>
</dbReference>
<feature type="modified residue" description="4-aspartylphosphate" evidence="3">
    <location>
        <position position="62"/>
    </location>
</feature>
<name>A0A915YLQ4_9BACT</name>
<evidence type="ECO:0000259" key="4">
    <source>
        <dbReference type="PROSITE" id="PS50045"/>
    </source>
</evidence>
<dbReference type="CDD" id="cd00009">
    <property type="entry name" value="AAA"/>
    <property type="match status" value="1"/>
</dbReference>
<protein>
    <submittedName>
        <fullName evidence="6">Sigma-54 dependent transcriptional regulator</fullName>
    </submittedName>
</protein>
<proteinExistence type="predicted"/>
<dbReference type="InterPro" id="IPR058031">
    <property type="entry name" value="AAA_lid_NorR"/>
</dbReference>
<dbReference type="Gene3D" id="3.40.50.2300">
    <property type="match status" value="1"/>
</dbReference>
<dbReference type="KEGG" id="aup:AsAng_0063220"/>
<gene>
    <name evidence="6" type="ORF">AsAng_0063220</name>
</gene>
<accession>A0A915YLQ4</accession>
<evidence type="ECO:0000313" key="6">
    <source>
        <dbReference type="EMBL" id="BDS15538.1"/>
    </source>
</evidence>
<dbReference type="InterPro" id="IPR003593">
    <property type="entry name" value="AAA+_ATPase"/>
</dbReference>